<evidence type="ECO:0000313" key="3">
    <source>
        <dbReference type="Proteomes" id="UP000680132"/>
    </source>
</evidence>
<evidence type="ECO:0000313" key="2">
    <source>
        <dbReference type="EMBL" id="MBO3662747.1"/>
    </source>
</evidence>
<dbReference type="InterPro" id="IPR053024">
    <property type="entry name" value="Fungal_surface_NADase"/>
</dbReference>
<dbReference type="Pfam" id="PF14021">
    <property type="entry name" value="TNT"/>
    <property type="match status" value="1"/>
</dbReference>
<dbReference type="EMBL" id="JAGFOA010000002">
    <property type="protein sequence ID" value="MBO3662747.1"/>
    <property type="molecule type" value="Genomic_DNA"/>
</dbReference>
<protein>
    <submittedName>
        <fullName evidence="2">TNT domain-containing protein</fullName>
    </submittedName>
</protein>
<sequence>MFESLRQSLAQRSVAPTAVALPGYQGPLVEGALTLRKDESLGRWVLETLDYGRAYPLATAEDEAGAEALLLAYLDRPLPPATTVSAAYIESVNEKNAGHVQDLIARTQENSLLIELPAGVAVDRVGALDGTILAPYGTTLGARSLPPYGALPAGTEYHAFITRKDILVRAETAKPWFGQPGGGLRFTIAEDYVGVRDLVISGRLERVDIER</sequence>
<feature type="domain" description="TNT" evidence="1">
    <location>
        <begin position="115"/>
        <end position="207"/>
    </location>
</feature>
<dbReference type="Proteomes" id="UP000680132">
    <property type="component" value="Unassembled WGS sequence"/>
</dbReference>
<gene>
    <name evidence="2" type="ORF">J5V96_04380</name>
</gene>
<organism evidence="2 3">
    <name type="scientific">Microbacterium stercoris</name>
    <dbReference type="NCBI Taxonomy" id="2820289"/>
    <lineage>
        <taxon>Bacteria</taxon>
        <taxon>Bacillati</taxon>
        <taxon>Actinomycetota</taxon>
        <taxon>Actinomycetes</taxon>
        <taxon>Micrococcales</taxon>
        <taxon>Microbacteriaceae</taxon>
        <taxon>Microbacterium</taxon>
    </lineage>
</organism>
<accession>A0A939TWK4</accession>
<dbReference type="PANTHER" id="PTHR42059">
    <property type="entry name" value="TNT DOMAIN-CONTAINING PROTEIN"/>
    <property type="match status" value="1"/>
</dbReference>
<name>A0A939TWK4_9MICO</name>
<comment type="caution">
    <text evidence="2">The sequence shown here is derived from an EMBL/GenBank/DDBJ whole genome shotgun (WGS) entry which is preliminary data.</text>
</comment>
<proteinExistence type="predicted"/>
<dbReference type="AlphaFoldDB" id="A0A939TWK4"/>
<dbReference type="InterPro" id="IPR025331">
    <property type="entry name" value="TNT"/>
</dbReference>
<dbReference type="PANTHER" id="PTHR42059:SF1">
    <property type="entry name" value="TNT DOMAIN-CONTAINING PROTEIN"/>
    <property type="match status" value="1"/>
</dbReference>
<reference evidence="2" key="1">
    <citation type="submission" date="2021-03" db="EMBL/GenBank/DDBJ databases">
        <title>Microbacterium sp. nov., a novel actinobacterium isolated from cow dung.</title>
        <authorList>
            <person name="Zhang L."/>
        </authorList>
    </citation>
    <scope>NUCLEOTIDE SEQUENCE</scope>
    <source>
        <strain evidence="2">NEAU-LLB</strain>
    </source>
</reference>
<dbReference type="GO" id="GO:0050135">
    <property type="term" value="F:NADP+ nucleosidase activity"/>
    <property type="evidence" value="ECO:0007669"/>
    <property type="project" value="InterPro"/>
</dbReference>
<keyword evidence="3" id="KW-1185">Reference proteome</keyword>
<dbReference type="RefSeq" id="WP_208500812.1">
    <property type="nucleotide sequence ID" value="NZ_JAGFOA010000002.1"/>
</dbReference>
<evidence type="ECO:0000259" key="1">
    <source>
        <dbReference type="Pfam" id="PF14021"/>
    </source>
</evidence>